<accession>A0A3G4VIG6</accession>
<proteinExistence type="predicted"/>
<protein>
    <submittedName>
        <fullName evidence="1">Uncharacterized protein</fullName>
    </submittedName>
</protein>
<gene>
    <name evidence="1" type="ORF">ECB94_25370</name>
</gene>
<dbReference type="AlphaFoldDB" id="A0A3G4VIG6"/>
<dbReference type="RefSeq" id="WP_124942060.1">
    <property type="nucleotide sequence ID" value="NZ_CP033578.1"/>
</dbReference>
<evidence type="ECO:0000313" key="2">
    <source>
        <dbReference type="Proteomes" id="UP000279760"/>
    </source>
</evidence>
<sequence>MFVNLKKTMLPHSKTLPEYKSDIVINQEEPQVSPSKKLKGAYINERSRLEVTEVELNRSKVVMVDQDGNLIRVPFLSEH</sequence>
<name>A0A3G4VIG6_9VIBR</name>
<dbReference type="Proteomes" id="UP000279760">
    <property type="component" value="Chromosome 2"/>
</dbReference>
<organism evidence="1 2">
    <name type="scientific">Vibrio mediterranei</name>
    <dbReference type="NCBI Taxonomy" id="689"/>
    <lineage>
        <taxon>Bacteria</taxon>
        <taxon>Pseudomonadati</taxon>
        <taxon>Pseudomonadota</taxon>
        <taxon>Gammaproteobacteria</taxon>
        <taxon>Vibrionales</taxon>
        <taxon>Vibrionaceae</taxon>
        <taxon>Vibrio</taxon>
    </lineage>
</organism>
<reference evidence="1 2" key="1">
    <citation type="submission" date="2018-11" db="EMBL/GenBank/DDBJ databases">
        <title>Complete Genome Sequence of Vbrio mediterranei 117-T6: a Potential Pathogen Bacteria Isolated from the Conchocelis of Pyropia.</title>
        <authorList>
            <person name="Liu Q."/>
        </authorList>
    </citation>
    <scope>NUCLEOTIDE SEQUENCE [LARGE SCALE GENOMIC DNA]</scope>
    <source>
        <strain evidence="1 2">117-T6</strain>
    </source>
</reference>
<evidence type="ECO:0000313" key="1">
    <source>
        <dbReference type="EMBL" id="AYV24584.1"/>
    </source>
</evidence>
<dbReference type="EMBL" id="CP033578">
    <property type="protein sequence ID" value="AYV24584.1"/>
    <property type="molecule type" value="Genomic_DNA"/>
</dbReference>